<gene>
    <name evidence="8" type="ORF">BQ4739_LOCUS2775</name>
</gene>
<sequence length="1066" mass="110904">MSRPASLGQVHQQPDSLLTSPSSVAKLPLVQHLASLAGKTLAAVHPESTSRSSVSNHGSTSKIAATTVLVLQTTAQFLCTTQALSSSVPSSNAAEEGPSSSSPVADAEELAQQVSRSGLLPQLAAAVGSAADQLPSDGPGLDPHSFSRAAALLQLALAVARMWPKSSLKSAAGALAAPTARLAVALLRASSAAANSSIEQQPLVAGAAAFALQMIQQLEHSRPPDQPFCPMPHLQQLQASSEFLLLVLLELDAQLQQLLPLPQQLPLLQQQEQQAAARLDSSAYHLWQQQHFWQQHSSASAIIATLSVLKHLLQYWQQQPAVPAADTSDLALLQYLPDKLLQLDRAFKATPEQVRVRFCRKDITRLSIIVRMLNVTARICCQKQCSQLEEVWQAPLRQWVLQLPRLLQDRHSNTTTSSSSSSSSSGAGGNSSSSNGKTLFQQLSQPGSRQAAAGAGSSSSSAPAASQPSTSRPASDSVHPLLDHRSKLDAMVATLWPRNGTRSSSSSSSSAEGLRLAKEVMAAAESCMRAVAAVELGNSGRDAATTALAERLNAGAAVANCLEVVLLPSSSHDSEACRALLQPTQLSLLCSAIKAFSVSQPVQSLGRAKEGSQAFETDSIAWIMASSGRDISNACIEAVEKVRQLNHMLRGHLASNSSSSSSSSSRGMALTAAISSLQLQARWMRVRALQLQHACHATREYLAAVQLVTGAAASQRGVKPGDVFDRVFAAGFEASGRDLRGAVEALVAAAGDAAKHVSIISECVILCFVPGSSSATAISGARSHAPATYKAVQQMRQRLQGLRDDASVISSTLLHALRLCAVLRRDGAPAAAAIPSSSSSSSSSSGDGEHVRCRAKLAAAASCEQLWAVLCSYGALQQLPQEALQLPEQLLAGLPVDWCCNNPGCSNSDGPSERALVADESCVCAGCRTARYCSSACQQAHQAQHRPVCGALAAAAPVPSPAAASLIAWVAAAVNAGQGTTGQVPGAPGGIAAGLAAAALAAATLAAAWWSDGAIVVAPLLVYMWYDIFLKPHLKSATGLAADPAATNAALAAAGYILIFLVICLH</sequence>
<organism evidence="8 9">
    <name type="scientific">Tetradesmus obliquus</name>
    <name type="common">Green alga</name>
    <name type="synonym">Acutodesmus obliquus</name>
    <dbReference type="NCBI Taxonomy" id="3088"/>
    <lineage>
        <taxon>Eukaryota</taxon>
        <taxon>Viridiplantae</taxon>
        <taxon>Chlorophyta</taxon>
        <taxon>core chlorophytes</taxon>
        <taxon>Chlorophyceae</taxon>
        <taxon>CS clade</taxon>
        <taxon>Sphaeropleales</taxon>
        <taxon>Scenedesmaceae</taxon>
        <taxon>Tetradesmus</taxon>
    </lineage>
</organism>
<feature type="compositionally biased region" description="Polar residues" evidence="5">
    <location>
        <begin position="88"/>
        <end position="103"/>
    </location>
</feature>
<evidence type="ECO:0000256" key="6">
    <source>
        <dbReference type="SAM" id="Phobius"/>
    </source>
</evidence>
<feature type="compositionally biased region" description="Polar residues" evidence="5">
    <location>
        <begin position="9"/>
        <end position="20"/>
    </location>
</feature>
<proteinExistence type="predicted"/>
<keyword evidence="1" id="KW-0479">Metal-binding</keyword>
<evidence type="ECO:0000259" key="7">
    <source>
        <dbReference type="PROSITE" id="PS50865"/>
    </source>
</evidence>
<feature type="transmembrane region" description="Helical" evidence="6">
    <location>
        <begin position="1046"/>
        <end position="1065"/>
    </location>
</feature>
<protein>
    <recommendedName>
        <fullName evidence="7">MYND-type domain-containing protein</fullName>
    </recommendedName>
</protein>
<dbReference type="InterPro" id="IPR002893">
    <property type="entry name" value="Znf_MYND"/>
</dbReference>
<feature type="compositionally biased region" description="Low complexity" evidence="5">
    <location>
        <begin position="413"/>
        <end position="436"/>
    </location>
</feature>
<feature type="region of interest" description="Disordered" evidence="5">
    <location>
        <begin position="411"/>
        <end position="479"/>
    </location>
</feature>
<keyword evidence="2 4" id="KW-0863">Zinc-finger</keyword>
<dbReference type="SUPFAM" id="SSF144232">
    <property type="entry name" value="HIT/MYND zinc finger-like"/>
    <property type="match status" value="1"/>
</dbReference>
<dbReference type="InterPro" id="IPR039715">
    <property type="entry name" value="ZCCHC10"/>
</dbReference>
<evidence type="ECO:0000313" key="8">
    <source>
        <dbReference type="EMBL" id="SZX62169.1"/>
    </source>
</evidence>
<dbReference type="EMBL" id="FNXT01000209">
    <property type="protein sequence ID" value="SZX62169.1"/>
    <property type="molecule type" value="Genomic_DNA"/>
</dbReference>
<dbReference type="AlphaFoldDB" id="A0A383VBN1"/>
<name>A0A383VBN1_TETOB</name>
<evidence type="ECO:0000256" key="2">
    <source>
        <dbReference type="ARBA" id="ARBA00022771"/>
    </source>
</evidence>
<dbReference type="PANTHER" id="PTHR13491">
    <property type="entry name" value="ZCCHC10 PROTEIN"/>
    <property type="match status" value="1"/>
</dbReference>
<keyword evidence="6" id="KW-0812">Transmembrane</keyword>
<evidence type="ECO:0000256" key="1">
    <source>
        <dbReference type="ARBA" id="ARBA00022723"/>
    </source>
</evidence>
<dbReference type="PANTHER" id="PTHR13491:SF0">
    <property type="entry name" value="ZINC FINGER CCHC DOMAIN-CONTAINING PROTEIN 10"/>
    <property type="match status" value="1"/>
</dbReference>
<keyword evidence="3" id="KW-0862">Zinc</keyword>
<feature type="transmembrane region" description="Helical" evidence="6">
    <location>
        <begin position="995"/>
        <end position="1026"/>
    </location>
</feature>
<evidence type="ECO:0000256" key="5">
    <source>
        <dbReference type="SAM" id="MobiDB-lite"/>
    </source>
</evidence>
<accession>A0A383VBN1</accession>
<evidence type="ECO:0000256" key="3">
    <source>
        <dbReference type="ARBA" id="ARBA00022833"/>
    </source>
</evidence>
<feature type="compositionally biased region" description="Low complexity" evidence="5">
    <location>
        <begin position="444"/>
        <end position="475"/>
    </location>
</feature>
<dbReference type="PROSITE" id="PS50865">
    <property type="entry name" value="ZF_MYND_2"/>
    <property type="match status" value="1"/>
</dbReference>
<dbReference type="Proteomes" id="UP000256970">
    <property type="component" value="Unassembled WGS sequence"/>
</dbReference>
<keyword evidence="9" id="KW-1185">Reference proteome</keyword>
<reference evidence="8 9" key="1">
    <citation type="submission" date="2016-10" db="EMBL/GenBank/DDBJ databases">
        <authorList>
            <person name="Cai Z."/>
        </authorList>
    </citation>
    <scope>NUCLEOTIDE SEQUENCE [LARGE SCALE GENOMIC DNA]</scope>
</reference>
<dbReference type="GO" id="GO:0008270">
    <property type="term" value="F:zinc ion binding"/>
    <property type="evidence" value="ECO:0007669"/>
    <property type="project" value="UniProtKB-KW"/>
</dbReference>
<evidence type="ECO:0000313" key="9">
    <source>
        <dbReference type="Proteomes" id="UP000256970"/>
    </source>
</evidence>
<dbReference type="Gene3D" id="6.10.140.2220">
    <property type="match status" value="1"/>
</dbReference>
<keyword evidence="6" id="KW-1133">Transmembrane helix</keyword>
<feature type="domain" description="MYND-type" evidence="7">
    <location>
        <begin position="900"/>
        <end position="949"/>
    </location>
</feature>
<keyword evidence="6" id="KW-0472">Membrane</keyword>
<dbReference type="Pfam" id="PF01753">
    <property type="entry name" value="zf-MYND"/>
    <property type="match status" value="1"/>
</dbReference>
<feature type="region of interest" description="Disordered" evidence="5">
    <location>
        <begin position="1"/>
        <end position="20"/>
    </location>
</feature>
<evidence type="ECO:0000256" key="4">
    <source>
        <dbReference type="PROSITE-ProRule" id="PRU00134"/>
    </source>
</evidence>
<feature type="region of interest" description="Disordered" evidence="5">
    <location>
        <begin position="88"/>
        <end position="111"/>
    </location>
</feature>